<dbReference type="PANTHER" id="PTHR10553">
    <property type="entry name" value="SMALL NUCLEAR RIBONUCLEOPROTEIN"/>
    <property type="match status" value="1"/>
</dbReference>
<dbReference type="Pfam" id="PF01423">
    <property type="entry name" value="LSM"/>
    <property type="match status" value="1"/>
</dbReference>
<evidence type="ECO:0000256" key="8">
    <source>
        <dbReference type="ARBA" id="ARBA00023274"/>
    </source>
</evidence>
<dbReference type="GO" id="GO:0071004">
    <property type="term" value="C:U2-type prespliceosome"/>
    <property type="evidence" value="ECO:0007669"/>
    <property type="project" value="TreeGrafter"/>
</dbReference>
<dbReference type="SUPFAM" id="SSF50182">
    <property type="entry name" value="Sm-like ribonucleoproteins"/>
    <property type="match status" value="1"/>
</dbReference>
<name>A0A9W7GM42_9STRA</name>
<dbReference type="GO" id="GO:0005687">
    <property type="term" value="C:U4 snRNP"/>
    <property type="evidence" value="ECO:0007669"/>
    <property type="project" value="TreeGrafter"/>
</dbReference>
<dbReference type="GO" id="GO:0005689">
    <property type="term" value="C:U12-type spliceosomal complex"/>
    <property type="evidence" value="ECO:0007669"/>
    <property type="project" value="TreeGrafter"/>
</dbReference>
<evidence type="ECO:0000256" key="5">
    <source>
        <dbReference type="ARBA" id="ARBA00022884"/>
    </source>
</evidence>
<protein>
    <recommendedName>
        <fullName evidence="9">Small nuclear ribonucleoprotein G</fullName>
        <shortName evidence="9">snRNP-G</shortName>
    </recommendedName>
</protein>
<dbReference type="CDD" id="cd01719">
    <property type="entry name" value="Sm_G"/>
    <property type="match status" value="1"/>
</dbReference>
<dbReference type="Proteomes" id="UP001165065">
    <property type="component" value="Unassembled WGS sequence"/>
</dbReference>
<gene>
    <name evidence="11" type="ORF">TrCOL_g4317</name>
</gene>
<evidence type="ECO:0000256" key="6">
    <source>
        <dbReference type="ARBA" id="ARBA00023187"/>
    </source>
</evidence>
<keyword evidence="8 9" id="KW-0687">Ribonucleoprotein</keyword>
<dbReference type="GO" id="GO:0071011">
    <property type="term" value="C:precatalytic spliceosome"/>
    <property type="evidence" value="ECO:0007669"/>
    <property type="project" value="TreeGrafter"/>
</dbReference>
<dbReference type="GO" id="GO:0071013">
    <property type="term" value="C:catalytic step 2 spliceosome"/>
    <property type="evidence" value="ECO:0007669"/>
    <property type="project" value="TreeGrafter"/>
</dbReference>
<dbReference type="GO" id="GO:0043186">
    <property type="term" value="C:P granule"/>
    <property type="evidence" value="ECO:0007669"/>
    <property type="project" value="TreeGrafter"/>
</dbReference>
<reference evidence="12" key="1">
    <citation type="journal article" date="2023" name="Commun. Biol.">
        <title>Genome analysis of Parmales, the sister group of diatoms, reveals the evolutionary specialization of diatoms from phago-mixotrophs to photoautotrophs.</title>
        <authorList>
            <person name="Ban H."/>
            <person name="Sato S."/>
            <person name="Yoshikawa S."/>
            <person name="Yamada K."/>
            <person name="Nakamura Y."/>
            <person name="Ichinomiya M."/>
            <person name="Sato N."/>
            <person name="Blanc-Mathieu R."/>
            <person name="Endo H."/>
            <person name="Kuwata A."/>
            <person name="Ogata H."/>
        </authorList>
    </citation>
    <scope>NUCLEOTIDE SEQUENCE [LARGE SCALE GENOMIC DNA]</scope>
</reference>
<comment type="function">
    <text evidence="9">Plays a role in pre-mRNA splicing.</text>
</comment>
<comment type="similarity">
    <text evidence="2 9">Belongs to the snRNP Sm proteins family.</text>
</comment>
<dbReference type="OrthoDB" id="2146at2759"/>
<keyword evidence="6 9" id="KW-0508">mRNA splicing</keyword>
<comment type="caution">
    <text evidence="11">The sequence shown here is derived from an EMBL/GenBank/DDBJ whole genome shotgun (WGS) entry which is preliminary data.</text>
</comment>
<dbReference type="InterPro" id="IPR044641">
    <property type="entry name" value="Lsm7/SmG-like"/>
</dbReference>
<keyword evidence="12" id="KW-1185">Reference proteome</keyword>
<dbReference type="GO" id="GO:0005685">
    <property type="term" value="C:U1 snRNP"/>
    <property type="evidence" value="ECO:0007669"/>
    <property type="project" value="TreeGrafter"/>
</dbReference>
<evidence type="ECO:0000313" key="12">
    <source>
        <dbReference type="Proteomes" id="UP001165065"/>
    </source>
</evidence>
<dbReference type="InterPro" id="IPR034098">
    <property type="entry name" value="Sm_G"/>
</dbReference>
<proteinExistence type="inferred from homology"/>
<evidence type="ECO:0000256" key="9">
    <source>
        <dbReference type="RuleBase" id="RU365052"/>
    </source>
</evidence>
<evidence type="ECO:0000256" key="1">
    <source>
        <dbReference type="ARBA" id="ARBA00004123"/>
    </source>
</evidence>
<dbReference type="GO" id="GO:0005686">
    <property type="term" value="C:U2 snRNP"/>
    <property type="evidence" value="ECO:0007669"/>
    <property type="project" value="TreeGrafter"/>
</dbReference>
<dbReference type="EMBL" id="BRYA01000380">
    <property type="protein sequence ID" value="GMI48217.1"/>
    <property type="molecule type" value="Genomic_DNA"/>
</dbReference>
<evidence type="ECO:0000256" key="2">
    <source>
        <dbReference type="ARBA" id="ARBA00006850"/>
    </source>
</evidence>
<keyword evidence="5 9" id="KW-0694">RNA-binding</keyword>
<dbReference type="FunFam" id="2.30.30.100:FF:000023">
    <property type="entry name" value="Small nuclear ribonucleoprotein G"/>
    <property type="match status" value="1"/>
</dbReference>
<accession>A0A9W7GM42</accession>
<dbReference type="GO" id="GO:0003723">
    <property type="term" value="F:RNA binding"/>
    <property type="evidence" value="ECO:0007669"/>
    <property type="project" value="UniProtKB-UniRule"/>
</dbReference>
<dbReference type="InterPro" id="IPR001163">
    <property type="entry name" value="Sm_dom_euk/arc"/>
</dbReference>
<evidence type="ECO:0000256" key="7">
    <source>
        <dbReference type="ARBA" id="ARBA00023242"/>
    </source>
</evidence>
<evidence type="ECO:0000256" key="4">
    <source>
        <dbReference type="ARBA" id="ARBA00022728"/>
    </source>
</evidence>
<organism evidence="11 12">
    <name type="scientific">Triparma columacea</name>
    <dbReference type="NCBI Taxonomy" id="722753"/>
    <lineage>
        <taxon>Eukaryota</taxon>
        <taxon>Sar</taxon>
        <taxon>Stramenopiles</taxon>
        <taxon>Ochrophyta</taxon>
        <taxon>Bolidophyceae</taxon>
        <taxon>Parmales</taxon>
        <taxon>Triparmaceae</taxon>
        <taxon>Triparma</taxon>
    </lineage>
</organism>
<evidence type="ECO:0000259" key="10">
    <source>
        <dbReference type="PROSITE" id="PS52002"/>
    </source>
</evidence>
<comment type="subcellular location">
    <subcellularLocation>
        <location evidence="1 9">Nucleus</location>
    </subcellularLocation>
</comment>
<dbReference type="AlphaFoldDB" id="A0A9W7GM42"/>
<dbReference type="GO" id="GO:0097526">
    <property type="term" value="C:spliceosomal tri-snRNP complex"/>
    <property type="evidence" value="ECO:0007669"/>
    <property type="project" value="TreeGrafter"/>
</dbReference>
<keyword evidence="4 9" id="KW-0747">Spliceosome</keyword>
<dbReference type="InterPro" id="IPR010920">
    <property type="entry name" value="LSM_dom_sf"/>
</dbReference>
<dbReference type="PANTHER" id="PTHR10553:SF2">
    <property type="entry name" value="SMALL NUCLEAR RIBONUCLEOPROTEIN G"/>
    <property type="match status" value="1"/>
</dbReference>
<evidence type="ECO:0000256" key="3">
    <source>
        <dbReference type="ARBA" id="ARBA00022664"/>
    </source>
</evidence>
<keyword evidence="7 9" id="KW-0539">Nucleus</keyword>
<dbReference type="InterPro" id="IPR047575">
    <property type="entry name" value="Sm"/>
</dbReference>
<dbReference type="GO" id="GO:0000387">
    <property type="term" value="P:spliceosomal snRNP assembly"/>
    <property type="evidence" value="ECO:0007669"/>
    <property type="project" value="UniProtKB-UniRule"/>
</dbReference>
<dbReference type="PROSITE" id="PS52002">
    <property type="entry name" value="SM"/>
    <property type="match status" value="1"/>
</dbReference>
<keyword evidence="3 9" id="KW-0507">mRNA processing</keyword>
<sequence>MASNKGPNLQRYMDKVLSVSLNGNRTVNGILRGYDAFLNIVLDSAKEVLPGGVEEEIGQVVIRGNSVVQFECKGLVNRQGDDKS</sequence>
<evidence type="ECO:0000313" key="11">
    <source>
        <dbReference type="EMBL" id="GMI48217.1"/>
    </source>
</evidence>
<dbReference type="SMART" id="SM00651">
    <property type="entry name" value="Sm"/>
    <property type="match status" value="1"/>
</dbReference>
<dbReference type="GO" id="GO:0005682">
    <property type="term" value="C:U5 snRNP"/>
    <property type="evidence" value="ECO:0007669"/>
    <property type="project" value="TreeGrafter"/>
</dbReference>
<dbReference type="GO" id="GO:0034719">
    <property type="term" value="C:SMN-Sm protein complex"/>
    <property type="evidence" value="ECO:0007669"/>
    <property type="project" value="TreeGrafter"/>
</dbReference>
<feature type="domain" description="Sm" evidence="10">
    <location>
        <begin position="4"/>
        <end position="76"/>
    </location>
</feature>
<dbReference type="Gene3D" id="2.30.30.100">
    <property type="match status" value="1"/>
</dbReference>